<reference evidence="3" key="1">
    <citation type="submission" date="2020-02" db="EMBL/GenBank/DDBJ databases">
        <authorList>
            <person name="Meier V. D."/>
        </authorList>
    </citation>
    <scope>NUCLEOTIDE SEQUENCE</scope>
    <source>
        <strain evidence="3">AVDCRST_MAG34</strain>
    </source>
</reference>
<dbReference type="Gene3D" id="1.10.287.110">
    <property type="entry name" value="DnaJ domain"/>
    <property type="match status" value="1"/>
</dbReference>
<dbReference type="Pfam" id="PF00226">
    <property type="entry name" value="DnaJ"/>
    <property type="match status" value="1"/>
</dbReference>
<feature type="compositionally biased region" description="Low complexity" evidence="1">
    <location>
        <begin position="86"/>
        <end position="97"/>
    </location>
</feature>
<dbReference type="InterPro" id="IPR001623">
    <property type="entry name" value="DnaJ_domain"/>
</dbReference>
<evidence type="ECO:0000256" key="1">
    <source>
        <dbReference type="SAM" id="MobiDB-lite"/>
    </source>
</evidence>
<dbReference type="SMART" id="SM00271">
    <property type="entry name" value="DnaJ"/>
    <property type="match status" value="1"/>
</dbReference>
<dbReference type="CDD" id="cd06257">
    <property type="entry name" value="DnaJ"/>
    <property type="match status" value="1"/>
</dbReference>
<feature type="compositionally biased region" description="Low complexity" evidence="1">
    <location>
        <begin position="106"/>
        <end position="117"/>
    </location>
</feature>
<dbReference type="PROSITE" id="PS50076">
    <property type="entry name" value="DNAJ_2"/>
    <property type="match status" value="1"/>
</dbReference>
<organism evidence="3">
    <name type="scientific">uncultured Nocardioidaceae bacterium</name>
    <dbReference type="NCBI Taxonomy" id="253824"/>
    <lineage>
        <taxon>Bacteria</taxon>
        <taxon>Bacillati</taxon>
        <taxon>Actinomycetota</taxon>
        <taxon>Actinomycetes</taxon>
        <taxon>Propionibacteriales</taxon>
        <taxon>Nocardioidaceae</taxon>
        <taxon>environmental samples</taxon>
    </lineage>
</organism>
<name>A0A6J4LRS0_9ACTN</name>
<dbReference type="SUPFAM" id="SSF46565">
    <property type="entry name" value="Chaperone J-domain"/>
    <property type="match status" value="1"/>
</dbReference>
<evidence type="ECO:0000313" key="3">
    <source>
        <dbReference type="EMBL" id="CAA9339148.1"/>
    </source>
</evidence>
<dbReference type="InterPro" id="IPR036869">
    <property type="entry name" value="J_dom_sf"/>
</dbReference>
<dbReference type="EMBL" id="CADCUI010000016">
    <property type="protein sequence ID" value="CAA9339148.1"/>
    <property type="molecule type" value="Genomic_DNA"/>
</dbReference>
<sequence length="261" mass="27710">MDVYAVLGVPRYATVEEIKSAYRERARFLHPDRHVREDGTVPLAVQEAFIRLNHAFRAALARTTVPAAASIPQQRSVPPTMPPTMPSTRPASGPMIGPSGGPPPRRGAGAPVPRVVPVTPMDPSAPSVPAPRGPARRSATDADPMLMLLTLPQGCRPGWPREALEVWALTLVPAARLHLQEARRVAIQAGALASDQRARATAHALLTLTVSGLRAGRRLRMLSGLLPSAYDALESELPPTVVKRLPARVGIGRGGLGSLLG</sequence>
<feature type="domain" description="J" evidence="2">
    <location>
        <begin position="2"/>
        <end position="64"/>
    </location>
</feature>
<dbReference type="AlphaFoldDB" id="A0A6J4LRS0"/>
<proteinExistence type="predicted"/>
<accession>A0A6J4LRS0</accession>
<gene>
    <name evidence="3" type="ORF">AVDCRST_MAG34-693</name>
</gene>
<feature type="region of interest" description="Disordered" evidence="1">
    <location>
        <begin position="67"/>
        <end position="139"/>
    </location>
</feature>
<dbReference type="PANTHER" id="PTHR24074">
    <property type="entry name" value="CO-CHAPERONE PROTEIN DJLA"/>
    <property type="match status" value="1"/>
</dbReference>
<evidence type="ECO:0000259" key="2">
    <source>
        <dbReference type="PROSITE" id="PS50076"/>
    </source>
</evidence>
<protein>
    <recommendedName>
        <fullName evidence="2">J domain-containing protein</fullName>
    </recommendedName>
</protein>
<dbReference type="InterPro" id="IPR050817">
    <property type="entry name" value="DjlA_DnaK_co-chaperone"/>
</dbReference>
<dbReference type="PRINTS" id="PR00625">
    <property type="entry name" value="JDOMAIN"/>
</dbReference>